<feature type="binding site" evidence="4">
    <location>
        <begin position="205"/>
        <end position="209"/>
    </location>
    <ligand>
        <name>ATP</name>
        <dbReference type="ChEBI" id="CHEBI:30616"/>
    </ligand>
</feature>
<dbReference type="PROSITE" id="PS51318">
    <property type="entry name" value="TAT"/>
    <property type="match status" value="1"/>
</dbReference>
<dbReference type="Pfam" id="PF01150">
    <property type="entry name" value="GDA1_CD39"/>
    <property type="match status" value="1"/>
</dbReference>
<dbReference type="EMBL" id="CM000785">
    <property type="protein sequence ID" value="AQL05800.1"/>
    <property type="molecule type" value="Genomic_DNA"/>
</dbReference>
<proteinExistence type="inferred from homology"/>
<evidence type="ECO:0000256" key="5">
    <source>
        <dbReference type="RuleBase" id="RU003833"/>
    </source>
</evidence>
<reference evidence="6" key="1">
    <citation type="submission" date="2015-12" db="EMBL/GenBank/DDBJ databases">
        <title>Update maize B73 reference genome by single molecule sequencing technologies.</title>
        <authorList>
            <consortium name="Maize Genome Sequencing Project"/>
            <person name="Ware D."/>
        </authorList>
    </citation>
    <scope>NUCLEOTIDE SEQUENCE</scope>
    <source>
        <tissue evidence="6">Seedling</tissue>
    </source>
</reference>
<evidence type="ECO:0000256" key="3">
    <source>
        <dbReference type="PIRSR" id="PIRSR600407-1"/>
    </source>
</evidence>
<keyword evidence="2 5" id="KW-0378">Hydrolase</keyword>
<dbReference type="PANTHER" id="PTHR11782">
    <property type="entry name" value="ADENOSINE/GUANOSINE DIPHOSPHATASE"/>
    <property type="match status" value="1"/>
</dbReference>
<name>A0A1D6P7J2_MAIZE</name>
<sequence length="229" mass="23960">MPDPTTKPPSPRPRRRRRLCGLCLGTALLALLVAALVHVVAPLPRAASASARFSVIIDGGSTGTRAHVFVTGHDGSPDLALSTVMRVSPGLSSFAADPARAGESLKPLIDFARDKIDGAGSAAGEAEVRLMATAGLRLLEERTQEAILASCRDVLRASGFRFEDAWAKVIPGSDEGIYAWVAANYALGRLGGDPNRTVGIIELGGASAQVQRCVHTQFVILPSGTLDLV</sequence>
<dbReference type="EMBL" id="CM000785">
    <property type="protein sequence ID" value="AQL05806.1"/>
    <property type="molecule type" value="Genomic_DNA"/>
</dbReference>
<gene>
    <name evidence="6" type="ORF">ZEAMMB73_Zm00001d047178</name>
</gene>
<evidence type="ECO:0000256" key="2">
    <source>
        <dbReference type="ARBA" id="ARBA00022801"/>
    </source>
</evidence>
<evidence type="ECO:0000313" key="6">
    <source>
        <dbReference type="EMBL" id="AQL05803.1"/>
    </source>
</evidence>
<dbReference type="GO" id="GO:0005524">
    <property type="term" value="F:ATP binding"/>
    <property type="evidence" value="ECO:0007669"/>
    <property type="project" value="UniProtKB-KW"/>
</dbReference>
<dbReference type="InterPro" id="IPR000407">
    <property type="entry name" value="GDA1_CD39_NTPase"/>
</dbReference>
<accession>A0A1D6P7J2</accession>
<keyword evidence="4" id="KW-0547">Nucleotide-binding</keyword>
<evidence type="ECO:0000256" key="4">
    <source>
        <dbReference type="PIRSR" id="PIRSR600407-2"/>
    </source>
</evidence>
<dbReference type="GO" id="GO:0016787">
    <property type="term" value="F:hydrolase activity"/>
    <property type="evidence" value="ECO:0007669"/>
    <property type="project" value="UniProtKB-KW"/>
</dbReference>
<comment type="similarity">
    <text evidence="1 5">Belongs to the GDA1/CD39 NTPase family.</text>
</comment>
<evidence type="ECO:0000256" key="1">
    <source>
        <dbReference type="ARBA" id="ARBA00009283"/>
    </source>
</evidence>
<dbReference type="InterPro" id="IPR006311">
    <property type="entry name" value="TAT_signal"/>
</dbReference>
<dbReference type="Gene3D" id="3.30.420.40">
    <property type="match status" value="1"/>
</dbReference>
<dbReference type="ExpressionAtlas" id="A0A1D6P7J2">
    <property type="expression patterns" value="baseline and differential"/>
</dbReference>
<protein>
    <submittedName>
        <fullName evidence="6">Putative nucleoside phosphatase GDA1/CD39 family protein</fullName>
    </submittedName>
</protein>
<organism evidence="6">
    <name type="scientific">Zea mays</name>
    <name type="common">Maize</name>
    <dbReference type="NCBI Taxonomy" id="4577"/>
    <lineage>
        <taxon>Eukaryota</taxon>
        <taxon>Viridiplantae</taxon>
        <taxon>Streptophyta</taxon>
        <taxon>Embryophyta</taxon>
        <taxon>Tracheophyta</taxon>
        <taxon>Spermatophyta</taxon>
        <taxon>Magnoliopsida</taxon>
        <taxon>Liliopsida</taxon>
        <taxon>Poales</taxon>
        <taxon>Poaceae</taxon>
        <taxon>PACMAD clade</taxon>
        <taxon>Panicoideae</taxon>
        <taxon>Andropogonodae</taxon>
        <taxon>Andropogoneae</taxon>
        <taxon>Tripsacinae</taxon>
        <taxon>Zea</taxon>
    </lineage>
</organism>
<dbReference type="PROSITE" id="PS01238">
    <property type="entry name" value="GDA1_CD39_NTPASE"/>
    <property type="match status" value="1"/>
</dbReference>
<dbReference type="AlphaFoldDB" id="A0A1D6P7J2"/>
<feature type="active site" description="Proton acceptor" evidence="3">
    <location>
        <position position="175"/>
    </location>
</feature>
<keyword evidence="4" id="KW-0067">ATP-binding</keyword>
<dbReference type="PANTHER" id="PTHR11782:SF3">
    <property type="entry name" value="APYRASE 6-RELATED"/>
    <property type="match status" value="1"/>
</dbReference>
<dbReference type="Gene3D" id="3.30.420.150">
    <property type="entry name" value="Exopolyphosphatase. Domain 2"/>
    <property type="match status" value="1"/>
</dbReference>
<dbReference type="EMBL" id="CM000785">
    <property type="protein sequence ID" value="AQL05803.1"/>
    <property type="molecule type" value="Genomic_DNA"/>
</dbReference>